<gene>
    <name evidence="2" type="ORF">KFK09_010326</name>
</gene>
<organism evidence="2 3">
    <name type="scientific">Dendrobium nobile</name>
    <name type="common">Orchid</name>
    <dbReference type="NCBI Taxonomy" id="94219"/>
    <lineage>
        <taxon>Eukaryota</taxon>
        <taxon>Viridiplantae</taxon>
        <taxon>Streptophyta</taxon>
        <taxon>Embryophyta</taxon>
        <taxon>Tracheophyta</taxon>
        <taxon>Spermatophyta</taxon>
        <taxon>Magnoliopsida</taxon>
        <taxon>Liliopsida</taxon>
        <taxon>Asparagales</taxon>
        <taxon>Orchidaceae</taxon>
        <taxon>Epidendroideae</taxon>
        <taxon>Malaxideae</taxon>
        <taxon>Dendrobiinae</taxon>
        <taxon>Dendrobium</taxon>
    </lineage>
</organism>
<evidence type="ECO:0000256" key="1">
    <source>
        <dbReference type="SAM" id="MobiDB-lite"/>
    </source>
</evidence>
<reference evidence="2" key="1">
    <citation type="journal article" date="2022" name="Front. Genet.">
        <title>Chromosome-Scale Assembly of the Dendrobium nobile Genome Provides Insights Into the Molecular Mechanism of the Biosynthesis of the Medicinal Active Ingredient of Dendrobium.</title>
        <authorList>
            <person name="Xu Q."/>
            <person name="Niu S.-C."/>
            <person name="Li K.-L."/>
            <person name="Zheng P.-J."/>
            <person name="Zhang X.-J."/>
            <person name="Jia Y."/>
            <person name="Liu Y."/>
            <person name="Niu Y.-X."/>
            <person name="Yu L.-H."/>
            <person name="Chen D.-F."/>
            <person name="Zhang G.-Q."/>
        </authorList>
    </citation>
    <scope>NUCLEOTIDE SEQUENCE</scope>
    <source>
        <tissue evidence="2">Leaf</tissue>
    </source>
</reference>
<evidence type="ECO:0000313" key="3">
    <source>
        <dbReference type="Proteomes" id="UP000829196"/>
    </source>
</evidence>
<feature type="compositionally biased region" description="Basic residues" evidence="1">
    <location>
        <begin position="61"/>
        <end position="71"/>
    </location>
</feature>
<dbReference type="AlphaFoldDB" id="A0A8T3BLW3"/>
<dbReference type="EMBL" id="JAGYWB010000008">
    <property type="protein sequence ID" value="KAI0514291.1"/>
    <property type="molecule type" value="Genomic_DNA"/>
</dbReference>
<comment type="caution">
    <text evidence="2">The sequence shown here is derived from an EMBL/GenBank/DDBJ whole genome shotgun (WGS) entry which is preliminary data.</text>
</comment>
<proteinExistence type="predicted"/>
<protein>
    <submittedName>
        <fullName evidence="2">Uncharacterized protein</fullName>
    </submittedName>
</protein>
<evidence type="ECO:0000313" key="2">
    <source>
        <dbReference type="EMBL" id="KAI0514291.1"/>
    </source>
</evidence>
<keyword evidence="3" id="KW-1185">Reference proteome</keyword>
<accession>A0A8T3BLW3</accession>
<name>A0A8T3BLW3_DENNO</name>
<dbReference type="Proteomes" id="UP000829196">
    <property type="component" value="Unassembled WGS sequence"/>
</dbReference>
<sequence>MCCETLKAKSFGKKKSKFMRVHLDWLQCLSVSSSESSGDEDPENDFALQHDKPVVSVASRGRARGRGRRDM</sequence>
<feature type="region of interest" description="Disordered" evidence="1">
    <location>
        <begin position="32"/>
        <end position="71"/>
    </location>
</feature>